<name>A0A7J6C8G4_9TELE</name>
<comment type="similarity">
    <text evidence="2">Belongs to the myelin basic protein family.</text>
</comment>
<dbReference type="InterPro" id="IPR000548">
    <property type="entry name" value="Myelin_BP"/>
</dbReference>
<evidence type="ECO:0000256" key="5">
    <source>
        <dbReference type="ARBA" id="ARBA00023136"/>
    </source>
</evidence>
<feature type="compositionally biased region" description="Basic and acidic residues" evidence="6">
    <location>
        <begin position="156"/>
        <end position="174"/>
    </location>
</feature>
<evidence type="ECO:0000256" key="3">
    <source>
        <dbReference type="ARBA" id="ARBA00019097"/>
    </source>
</evidence>
<feature type="region of interest" description="Disordered" evidence="6">
    <location>
        <begin position="78"/>
        <end position="100"/>
    </location>
</feature>
<keyword evidence="5" id="KW-0472">Membrane</keyword>
<dbReference type="AlphaFoldDB" id="A0A7J6C8G4"/>
<dbReference type="EMBL" id="JAAMOB010000016">
    <property type="protein sequence ID" value="KAF4103589.1"/>
    <property type="molecule type" value="Genomic_DNA"/>
</dbReference>
<gene>
    <name evidence="7" type="ORF">G5714_016472</name>
</gene>
<evidence type="ECO:0000256" key="6">
    <source>
        <dbReference type="SAM" id="MobiDB-lite"/>
    </source>
</evidence>
<evidence type="ECO:0000256" key="2">
    <source>
        <dbReference type="ARBA" id="ARBA00005936"/>
    </source>
</evidence>
<keyword evidence="8" id="KW-1185">Reference proteome</keyword>
<sequence length="197" mass="21731">MAKEPSEDMKQMFYSKRMQEFGFPRGHCCFNYEVEAISELEAISECTDAVYRELWGINVSCHTRMSMGLHLGKHEQLTVPKGSSTESEPIPTDSPESQDEVFGLGEADLNQNNGCSSKSPVVTDSMNAAVDHSSWNHPSTADPNASGLRPHLVRLFSRDAPGREDNTFKDRPSESDELQTIQEHGGAGSECDSECAE</sequence>
<dbReference type="Proteomes" id="UP000579812">
    <property type="component" value="Unassembled WGS sequence"/>
</dbReference>
<proteinExistence type="inferred from homology"/>
<evidence type="ECO:0000256" key="1">
    <source>
        <dbReference type="ARBA" id="ARBA00004392"/>
    </source>
</evidence>
<evidence type="ECO:0000313" key="7">
    <source>
        <dbReference type="EMBL" id="KAF4103589.1"/>
    </source>
</evidence>
<reference evidence="7 8" key="1">
    <citation type="submission" date="2020-04" db="EMBL/GenBank/DDBJ databases">
        <title>Chromosome-level genome assembly of a cyprinid fish Onychostoma macrolepis by integration of Nanopore Sequencing, Bionano and Hi-C technology.</title>
        <authorList>
            <person name="Wang D."/>
        </authorList>
    </citation>
    <scope>NUCLEOTIDE SEQUENCE [LARGE SCALE GENOMIC DNA]</scope>
    <source>
        <strain evidence="7">SWU-2019</strain>
        <tissue evidence="7">Muscle</tissue>
    </source>
</reference>
<feature type="region of interest" description="Disordered" evidence="6">
    <location>
        <begin position="156"/>
        <end position="197"/>
    </location>
</feature>
<organism evidence="7 8">
    <name type="scientific">Onychostoma macrolepis</name>
    <dbReference type="NCBI Taxonomy" id="369639"/>
    <lineage>
        <taxon>Eukaryota</taxon>
        <taxon>Metazoa</taxon>
        <taxon>Chordata</taxon>
        <taxon>Craniata</taxon>
        <taxon>Vertebrata</taxon>
        <taxon>Euteleostomi</taxon>
        <taxon>Actinopterygii</taxon>
        <taxon>Neopterygii</taxon>
        <taxon>Teleostei</taxon>
        <taxon>Ostariophysi</taxon>
        <taxon>Cypriniformes</taxon>
        <taxon>Cyprinidae</taxon>
        <taxon>Acrossocheilinae</taxon>
        <taxon>Onychostoma</taxon>
    </lineage>
</organism>
<dbReference type="PANTHER" id="PTHR11429:SF0">
    <property type="entry name" value="MYELIN BASIC PROTEIN"/>
    <property type="match status" value="1"/>
</dbReference>
<dbReference type="GO" id="GO:0019911">
    <property type="term" value="F:structural constituent of myelin sheath"/>
    <property type="evidence" value="ECO:0007669"/>
    <property type="project" value="InterPro"/>
</dbReference>
<evidence type="ECO:0000313" key="8">
    <source>
        <dbReference type="Proteomes" id="UP000579812"/>
    </source>
</evidence>
<comment type="caution">
    <text evidence="7">The sequence shown here is derived from an EMBL/GenBank/DDBJ whole genome shotgun (WGS) entry which is preliminary data.</text>
</comment>
<protein>
    <recommendedName>
        <fullName evidence="3">Myelin basic protein</fullName>
    </recommendedName>
</protein>
<keyword evidence="4" id="KW-1003">Cell membrane</keyword>
<dbReference type="PANTHER" id="PTHR11429">
    <property type="entry name" value="MYELIN BASIC PROTEIN"/>
    <property type="match status" value="1"/>
</dbReference>
<comment type="subcellular location">
    <subcellularLocation>
        <location evidence="1">Myelin membrane</location>
        <topology evidence="1">Peripheral membrane protein</topology>
        <orientation evidence="1">Cytoplasmic side</orientation>
    </subcellularLocation>
</comment>
<dbReference type="GO" id="GO:0043209">
    <property type="term" value="C:myelin sheath"/>
    <property type="evidence" value="ECO:0007669"/>
    <property type="project" value="UniProtKB-SubCell"/>
</dbReference>
<evidence type="ECO:0000256" key="4">
    <source>
        <dbReference type="ARBA" id="ARBA00022475"/>
    </source>
</evidence>
<accession>A0A7J6C8G4</accession>